<dbReference type="InterPro" id="IPR019775">
    <property type="entry name" value="WD40_repeat_CS"/>
</dbReference>
<comment type="caution">
    <text evidence="5">The sequence shown here is derived from an EMBL/GenBank/DDBJ whole genome shotgun (WGS) entry which is preliminary data.</text>
</comment>
<feature type="region of interest" description="Disordered" evidence="4">
    <location>
        <begin position="452"/>
        <end position="485"/>
    </location>
</feature>
<organism evidence="5 6">
    <name type="scientific">Durusdinium trenchii</name>
    <dbReference type="NCBI Taxonomy" id="1381693"/>
    <lineage>
        <taxon>Eukaryota</taxon>
        <taxon>Sar</taxon>
        <taxon>Alveolata</taxon>
        <taxon>Dinophyceae</taxon>
        <taxon>Suessiales</taxon>
        <taxon>Symbiodiniaceae</taxon>
        <taxon>Durusdinium</taxon>
    </lineage>
</organism>
<dbReference type="InterPro" id="IPR001680">
    <property type="entry name" value="WD40_rpt"/>
</dbReference>
<dbReference type="PROSITE" id="PS00678">
    <property type="entry name" value="WD_REPEATS_1"/>
    <property type="match status" value="1"/>
</dbReference>
<evidence type="ECO:0000313" key="6">
    <source>
        <dbReference type="Proteomes" id="UP001642464"/>
    </source>
</evidence>
<name>A0ABP0IR73_9DINO</name>
<dbReference type="PRINTS" id="PR00320">
    <property type="entry name" value="GPROTEINBRPT"/>
</dbReference>
<dbReference type="Proteomes" id="UP001642464">
    <property type="component" value="Unassembled WGS sequence"/>
</dbReference>
<evidence type="ECO:0000256" key="1">
    <source>
        <dbReference type="ARBA" id="ARBA00022574"/>
    </source>
</evidence>
<dbReference type="InterPro" id="IPR045227">
    <property type="entry name" value="WDR18/Ipi3/RID3"/>
</dbReference>
<dbReference type="InterPro" id="IPR020472">
    <property type="entry name" value="WD40_PAC1"/>
</dbReference>
<dbReference type="Pfam" id="PF00400">
    <property type="entry name" value="WD40"/>
    <property type="match status" value="4"/>
</dbReference>
<proteinExistence type="predicted"/>
<dbReference type="InterPro" id="IPR036322">
    <property type="entry name" value="WD40_repeat_dom_sf"/>
</dbReference>
<evidence type="ECO:0000256" key="2">
    <source>
        <dbReference type="ARBA" id="ARBA00022737"/>
    </source>
</evidence>
<dbReference type="EMBL" id="CAXAMM010004648">
    <property type="protein sequence ID" value="CAK9004361.1"/>
    <property type="molecule type" value="Genomic_DNA"/>
</dbReference>
<gene>
    <name evidence="5" type="ORF">SCF082_LOCUS8147</name>
</gene>
<feature type="repeat" description="WD" evidence="3">
    <location>
        <begin position="152"/>
        <end position="185"/>
    </location>
</feature>
<feature type="region of interest" description="Disordered" evidence="4">
    <location>
        <begin position="12"/>
        <end position="39"/>
    </location>
</feature>
<sequence length="512" mass="53626">MDDVVVVAALGSGRSAGKPQGAGSNRAGPPAPLHEQQGGDAAGIGVFSLRGAATTVTAFKDSAGVRHGVTTFGARRTGRNGRAGDHVLVVQDKKNALRVWAWRKEQPVMTCTCPEKLGPVASSQCGGFVASGGESGSCYLWDTSSGTLVRSWKSHYRAVSSVLFADDDATLLTAGQDGILHAWDLGDLLDEAARGAVRPVFTFSEHTLAITQVWAGHFGSGMRVVTCSADSTIKLWQLDPAQPSKVRSLESVVLPSALECVVADGLELWAFAGATDGNIYQCMLRAAETAETAQRASATQATSARSRMRVAVLEGHRATVTCVGLSGSNALLVSGSLDGTCRIWDTISRQAIKVVRLNEASRPVVALTVVPMPAELARGRGGAASALRKSAEKHATIPPLKPFLRYQSSGAPAPEGVQLRGQDHYPVSQGTFEYAPAITVAASGAMVATAMPIPNGSSDSTSSSGPGSGKKRTAQHLDEDDQGRVHKLDREVVQWKSASAKLFTLAVENFLA</sequence>
<keyword evidence="2" id="KW-0677">Repeat</keyword>
<dbReference type="Gene3D" id="2.130.10.10">
    <property type="entry name" value="YVTN repeat-like/Quinoprotein amine dehydrogenase"/>
    <property type="match status" value="2"/>
</dbReference>
<feature type="repeat" description="WD" evidence="3">
    <location>
        <begin position="313"/>
        <end position="354"/>
    </location>
</feature>
<dbReference type="PROSITE" id="PS50082">
    <property type="entry name" value="WD_REPEATS_2"/>
    <property type="match status" value="2"/>
</dbReference>
<dbReference type="SUPFAM" id="SSF50978">
    <property type="entry name" value="WD40 repeat-like"/>
    <property type="match status" value="1"/>
</dbReference>
<keyword evidence="6" id="KW-1185">Reference proteome</keyword>
<reference evidence="5 6" key="1">
    <citation type="submission" date="2024-02" db="EMBL/GenBank/DDBJ databases">
        <authorList>
            <person name="Chen Y."/>
            <person name="Shah S."/>
            <person name="Dougan E. K."/>
            <person name="Thang M."/>
            <person name="Chan C."/>
        </authorList>
    </citation>
    <scope>NUCLEOTIDE SEQUENCE [LARGE SCALE GENOMIC DNA]</scope>
</reference>
<dbReference type="InterPro" id="IPR015943">
    <property type="entry name" value="WD40/YVTN_repeat-like_dom_sf"/>
</dbReference>
<accession>A0ABP0IR73</accession>
<evidence type="ECO:0000313" key="5">
    <source>
        <dbReference type="EMBL" id="CAK9004361.1"/>
    </source>
</evidence>
<protein>
    <submittedName>
        <fullName evidence="5">WD repeat-containing protein 18</fullName>
    </submittedName>
</protein>
<evidence type="ECO:0000256" key="3">
    <source>
        <dbReference type="PROSITE-ProRule" id="PRU00221"/>
    </source>
</evidence>
<dbReference type="SMART" id="SM00320">
    <property type="entry name" value="WD40"/>
    <property type="match status" value="4"/>
</dbReference>
<evidence type="ECO:0000256" key="4">
    <source>
        <dbReference type="SAM" id="MobiDB-lite"/>
    </source>
</evidence>
<dbReference type="PANTHER" id="PTHR18763">
    <property type="entry name" value="WD-REPEAT PROTEIN 18"/>
    <property type="match status" value="1"/>
</dbReference>
<dbReference type="PROSITE" id="PS50294">
    <property type="entry name" value="WD_REPEATS_REGION"/>
    <property type="match status" value="2"/>
</dbReference>
<feature type="compositionally biased region" description="Low complexity" evidence="4">
    <location>
        <begin position="456"/>
        <end position="465"/>
    </location>
</feature>
<dbReference type="PANTHER" id="PTHR18763:SF0">
    <property type="entry name" value="WD REPEAT-CONTAINING PROTEIN 18"/>
    <property type="match status" value="1"/>
</dbReference>
<keyword evidence="1 3" id="KW-0853">WD repeat</keyword>